<dbReference type="InterPro" id="IPR003797">
    <property type="entry name" value="DegV"/>
</dbReference>
<keyword evidence="3" id="KW-1185">Reference proteome</keyword>
<evidence type="ECO:0000313" key="2">
    <source>
        <dbReference type="EMBL" id="MFB9731851.1"/>
    </source>
</evidence>
<accession>A0ABV5V234</accession>
<organism evidence="2 3">
    <name type="scientific">Ornithinimicrobium kibberense</name>
    <dbReference type="NCBI Taxonomy" id="282060"/>
    <lineage>
        <taxon>Bacteria</taxon>
        <taxon>Bacillati</taxon>
        <taxon>Actinomycetota</taxon>
        <taxon>Actinomycetes</taxon>
        <taxon>Micrococcales</taxon>
        <taxon>Ornithinimicrobiaceae</taxon>
        <taxon>Ornithinimicrobium</taxon>
    </lineage>
</organism>
<dbReference type="Pfam" id="PF02645">
    <property type="entry name" value="DegV"/>
    <property type="match status" value="1"/>
</dbReference>
<dbReference type="Gene3D" id="3.30.1180.10">
    <property type="match status" value="1"/>
</dbReference>
<keyword evidence="1" id="KW-0446">Lipid-binding</keyword>
<dbReference type="PANTHER" id="PTHR33434">
    <property type="entry name" value="DEGV DOMAIN-CONTAINING PROTEIN DR_1986-RELATED"/>
    <property type="match status" value="1"/>
</dbReference>
<name>A0ABV5V234_9MICO</name>
<dbReference type="InterPro" id="IPR050270">
    <property type="entry name" value="DegV_domain_contain"/>
</dbReference>
<dbReference type="RefSeq" id="WP_141338219.1">
    <property type="nucleotide sequence ID" value="NZ_JBHMAX010000014.1"/>
</dbReference>
<sequence>MRVAVVTDTTACLGADRAEAAGVTVVPLHVHVGGGRSVPAREITPEEVVEILAAGKERAATSRPSPGELVETYRRVVAETGCEAIVSVHLSAGVSGTVEAAELARDELAGQVPVEVVDSRVIGLAMGYAVLAGARAAAGGADPGEVAEVVRARAAASRTWFYVDTLEHLRRGGRIGRAAALVGAALAIKPLLTLRDGEVHPAAKVRTRAKALARLVDLAVEAVETARSEGRPVELAVHQLAAEEGAAALAEELRGRTGLTPEIAVLDPVVGVHTGPGTLGVVVAPGDLP</sequence>
<dbReference type="InterPro" id="IPR043168">
    <property type="entry name" value="DegV_C"/>
</dbReference>
<dbReference type="NCBIfam" id="TIGR00762">
    <property type="entry name" value="DegV"/>
    <property type="match status" value="1"/>
</dbReference>
<evidence type="ECO:0000313" key="3">
    <source>
        <dbReference type="Proteomes" id="UP001589613"/>
    </source>
</evidence>
<comment type="caution">
    <text evidence="2">The sequence shown here is derived from an EMBL/GenBank/DDBJ whole genome shotgun (WGS) entry which is preliminary data.</text>
</comment>
<protein>
    <submittedName>
        <fullName evidence="2">DegV family protein</fullName>
    </submittedName>
</protein>
<dbReference type="Proteomes" id="UP001589613">
    <property type="component" value="Unassembled WGS sequence"/>
</dbReference>
<evidence type="ECO:0000256" key="1">
    <source>
        <dbReference type="ARBA" id="ARBA00023121"/>
    </source>
</evidence>
<dbReference type="PROSITE" id="PS51482">
    <property type="entry name" value="DEGV"/>
    <property type="match status" value="1"/>
</dbReference>
<dbReference type="PANTHER" id="PTHR33434:SF2">
    <property type="entry name" value="FATTY ACID-BINDING PROTEIN TM_1468"/>
    <property type="match status" value="1"/>
</dbReference>
<dbReference type="EMBL" id="JBHMAX010000014">
    <property type="protein sequence ID" value="MFB9731851.1"/>
    <property type="molecule type" value="Genomic_DNA"/>
</dbReference>
<reference evidence="2 3" key="1">
    <citation type="submission" date="2024-09" db="EMBL/GenBank/DDBJ databases">
        <authorList>
            <person name="Sun Q."/>
            <person name="Mori K."/>
        </authorList>
    </citation>
    <scope>NUCLEOTIDE SEQUENCE [LARGE SCALE GENOMIC DNA]</scope>
    <source>
        <strain evidence="2 3">JCM 12763</strain>
    </source>
</reference>
<gene>
    <name evidence="2" type="ORF">ACFFN0_07335</name>
</gene>
<dbReference type="Gene3D" id="3.40.50.10170">
    <property type="match status" value="1"/>
</dbReference>
<dbReference type="SUPFAM" id="SSF82549">
    <property type="entry name" value="DAK1/DegV-like"/>
    <property type="match status" value="1"/>
</dbReference>
<proteinExistence type="predicted"/>